<comment type="caution">
    <text evidence="1">The sequence shown here is derived from an EMBL/GenBank/DDBJ whole genome shotgun (WGS) entry which is preliminary data.</text>
</comment>
<name>A0ABQ4YV18_9ASTR</name>
<evidence type="ECO:0000313" key="2">
    <source>
        <dbReference type="Proteomes" id="UP001151760"/>
    </source>
</evidence>
<dbReference type="EMBL" id="BQNB010010767">
    <property type="protein sequence ID" value="GJS81694.1"/>
    <property type="molecule type" value="Genomic_DNA"/>
</dbReference>
<dbReference type="CDD" id="cd09272">
    <property type="entry name" value="RNase_HI_RT_Ty1"/>
    <property type="match status" value="1"/>
</dbReference>
<organism evidence="1 2">
    <name type="scientific">Tanacetum coccineum</name>
    <dbReference type="NCBI Taxonomy" id="301880"/>
    <lineage>
        <taxon>Eukaryota</taxon>
        <taxon>Viridiplantae</taxon>
        <taxon>Streptophyta</taxon>
        <taxon>Embryophyta</taxon>
        <taxon>Tracheophyta</taxon>
        <taxon>Spermatophyta</taxon>
        <taxon>Magnoliopsida</taxon>
        <taxon>eudicotyledons</taxon>
        <taxon>Gunneridae</taxon>
        <taxon>Pentapetalae</taxon>
        <taxon>asterids</taxon>
        <taxon>campanulids</taxon>
        <taxon>Asterales</taxon>
        <taxon>Asteraceae</taxon>
        <taxon>Asteroideae</taxon>
        <taxon>Anthemideae</taxon>
        <taxon>Anthemidinae</taxon>
        <taxon>Tanacetum</taxon>
    </lineage>
</organism>
<reference evidence="1" key="2">
    <citation type="submission" date="2022-01" db="EMBL/GenBank/DDBJ databases">
        <authorList>
            <person name="Yamashiro T."/>
            <person name="Shiraishi A."/>
            <person name="Satake H."/>
            <person name="Nakayama K."/>
        </authorList>
    </citation>
    <scope>NUCLEOTIDE SEQUENCE</scope>
</reference>
<protein>
    <submittedName>
        <fullName evidence="1">Ribonuclease H-like domain-containing protein</fullName>
    </submittedName>
</protein>
<sequence length="200" mass="22647">MHDPREPHFASLKRILPYVQGTLDYGLQLYSSSPLSLVANSDVDWARYPITSRSTSGYCVFLGNNLLSWFFKRQVTLSLSRSSVEAEYRGVANVVVETAWLRNLLRELHYPLKTATLVYCDNVNVVYLSSSPGQLQRAKHIEIDIRFIRDQVAAVHVHVLHDPSCYQLADIFTKGLAYVLFDDFRSSMSLCPSSARTARG</sequence>
<gene>
    <name evidence="1" type="ORF">Tco_0748235</name>
</gene>
<keyword evidence="2" id="KW-1185">Reference proteome</keyword>
<dbReference type="PANTHER" id="PTHR11439">
    <property type="entry name" value="GAG-POL-RELATED RETROTRANSPOSON"/>
    <property type="match status" value="1"/>
</dbReference>
<reference evidence="1" key="1">
    <citation type="journal article" date="2022" name="Int. J. Mol. Sci.">
        <title>Draft Genome of Tanacetum Coccineum: Genomic Comparison of Closely Related Tanacetum-Family Plants.</title>
        <authorList>
            <person name="Yamashiro T."/>
            <person name="Shiraishi A."/>
            <person name="Nakayama K."/>
            <person name="Satake H."/>
        </authorList>
    </citation>
    <scope>NUCLEOTIDE SEQUENCE</scope>
</reference>
<accession>A0ABQ4YV18</accession>
<dbReference type="Proteomes" id="UP001151760">
    <property type="component" value="Unassembled WGS sequence"/>
</dbReference>
<evidence type="ECO:0000313" key="1">
    <source>
        <dbReference type="EMBL" id="GJS81694.1"/>
    </source>
</evidence>
<dbReference type="PANTHER" id="PTHR11439:SF524">
    <property type="entry name" value="RNA-DIRECTED DNA POLYMERASE, PROTEIN KINASE RLK-PELLE-DLSV FAMILY"/>
    <property type="match status" value="1"/>
</dbReference>
<proteinExistence type="predicted"/>